<evidence type="ECO:0000313" key="2">
    <source>
        <dbReference type="Proteomes" id="UP001497516"/>
    </source>
</evidence>
<gene>
    <name evidence="1" type="ORF">LTRI10_LOCUS1838</name>
</gene>
<dbReference type="Proteomes" id="UP001497516">
    <property type="component" value="Chromosome 1"/>
</dbReference>
<protein>
    <submittedName>
        <fullName evidence="1">Uncharacterized protein</fullName>
    </submittedName>
</protein>
<organism evidence="1 2">
    <name type="scientific">Linum trigynum</name>
    <dbReference type="NCBI Taxonomy" id="586398"/>
    <lineage>
        <taxon>Eukaryota</taxon>
        <taxon>Viridiplantae</taxon>
        <taxon>Streptophyta</taxon>
        <taxon>Embryophyta</taxon>
        <taxon>Tracheophyta</taxon>
        <taxon>Spermatophyta</taxon>
        <taxon>Magnoliopsida</taxon>
        <taxon>eudicotyledons</taxon>
        <taxon>Gunneridae</taxon>
        <taxon>Pentapetalae</taxon>
        <taxon>rosids</taxon>
        <taxon>fabids</taxon>
        <taxon>Malpighiales</taxon>
        <taxon>Linaceae</taxon>
        <taxon>Linum</taxon>
    </lineage>
</organism>
<dbReference type="EMBL" id="OZ034813">
    <property type="protein sequence ID" value="CAL1353980.1"/>
    <property type="molecule type" value="Genomic_DNA"/>
</dbReference>
<name>A0AAV2CBU3_9ROSI</name>
<reference evidence="1 2" key="1">
    <citation type="submission" date="2024-04" db="EMBL/GenBank/DDBJ databases">
        <authorList>
            <person name="Fracassetti M."/>
        </authorList>
    </citation>
    <scope>NUCLEOTIDE SEQUENCE [LARGE SCALE GENOMIC DNA]</scope>
</reference>
<evidence type="ECO:0000313" key="1">
    <source>
        <dbReference type="EMBL" id="CAL1353980.1"/>
    </source>
</evidence>
<sequence>MEEIANKRFELERSAIELQGGLWRTSCNFGEEIRGEGERGEANVGVLGGGGGFVGEVAPEGVRMAI</sequence>
<keyword evidence="2" id="KW-1185">Reference proteome</keyword>
<accession>A0AAV2CBU3</accession>
<dbReference type="AlphaFoldDB" id="A0AAV2CBU3"/>
<proteinExistence type="predicted"/>